<evidence type="ECO:0008006" key="4">
    <source>
        <dbReference type="Google" id="ProtNLM"/>
    </source>
</evidence>
<dbReference type="PANTHER" id="PTHR46401">
    <property type="entry name" value="GLYCOSYLTRANSFERASE WBBK-RELATED"/>
    <property type="match status" value="1"/>
</dbReference>
<dbReference type="SUPFAM" id="SSF53756">
    <property type="entry name" value="UDP-Glycosyltransferase/glycogen phosphorylase"/>
    <property type="match status" value="1"/>
</dbReference>
<organism evidence="2 3">
    <name type="scientific">Entotheonella factor</name>
    <dbReference type="NCBI Taxonomy" id="1429438"/>
    <lineage>
        <taxon>Bacteria</taxon>
        <taxon>Pseudomonadati</taxon>
        <taxon>Nitrospinota/Tectimicrobiota group</taxon>
        <taxon>Candidatus Tectimicrobiota</taxon>
        <taxon>Candidatus Entotheonellia</taxon>
        <taxon>Candidatus Entotheonellales</taxon>
        <taxon>Candidatus Entotheonellaceae</taxon>
        <taxon>Candidatus Entotheonella</taxon>
    </lineage>
</organism>
<dbReference type="Gene3D" id="3.40.50.2000">
    <property type="entry name" value="Glycogen Phosphorylase B"/>
    <property type="match status" value="2"/>
</dbReference>
<evidence type="ECO:0000313" key="3">
    <source>
        <dbReference type="Proteomes" id="UP000019141"/>
    </source>
</evidence>
<dbReference type="HOGENOM" id="CLU_737090_0_0_7"/>
<dbReference type="Pfam" id="PF13692">
    <property type="entry name" value="Glyco_trans_1_4"/>
    <property type="match status" value="1"/>
</dbReference>
<sequence>MRKQLRKTAFIVPYPFIPPKNGGHHAAFGFCEFLSRETEVICISTTNNEDSELFHLEKLFKDVITKYINPVVLYRILSSLKRHQVKWCITHQPFITLFILPFSRYLDTRFAIYVQNIEFQRFRSLNKIWWPLLYFIEWLTYKNADQLFFISPADYQETLSLFQLCPDQCSVVHYGTYLTKPPENKQHMRSTIVNKLHLDPQSKIILFFGPQTYAPNLEAVQIIRDQIYPVLESKAPFPYEILICGGGMPTDQLRSFESYANLHYLGFVEDIEAYITAADMMINPILAGGGVKTKIIESIAASTSVISFQTGATGMDFSVTGEKLITVADHDIHAFVDHMIEVGQRGYVPTPEAFYETYFWGHAIQPALALLEGSR</sequence>
<comment type="caution">
    <text evidence="2">The sequence shown here is derived from an EMBL/GenBank/DDBJ whole genome shotgun (WGS) entry which is preliminary data.</text>
</comment>
<accession>W4LFQ1</accession>
<dbReference type="CDD" id="cd03801">
    <property type="entry name" value="GT4_PimA-like"/>
    <property type="match status" value="1"/>
</dbReference>
<dbReference type="AlphaFoldDB" id="W4LFQ1"/>
<dbReference type="GO" id="GO:0009103">
    <property type="term" value="P:lipopolysaccharide biosynthetic process"/>
    <property type="evidence" value="ECO:0007669"/>
    <property type="project" value="TreeGrafter"/>
</dbReference>
<dbReference type="Proteomes" id="UP000019141">
    <property type="component" value="Unassembled WGS sequence"/>
</dbReference>
<dbReference type="EMBL" id="AZHW01000741">
    <property type="protein sequence ID" value="ETW96802.1"/>
    <property type="molecule type" value="Genomic_DNA"/>
</dbReference>
<evidence type="ECO:0000256" key="1">
    <source>
        <dbReference type="ARBA" id="ARBA00022679"/>
    </source>
</evidence>
<keyword evidence="3" id="KW-1185">Reference proteome</keyword>
<gene>
    <name evidence="2" type="ORF">ETSY1_25155</name>
</gene>
<protein>
    <recommendedName>
        <fullName evidence="4">Glycosyltransferase subfamily 4-like N-terminal domain-containing protein</fullName>
    </recommendedName>
</protein>
<dbReference type="GO" id="GO:0016757">
    <property type="term" value="F:glycosyltransferase activity"/>
    <property type="evidence" value="ECO:0007669"/>
    <property type="project" value="TreeGrafter"/>
</dbReference>
<keyword evidence="1" id="KW-0808">Transferase</keyword>
<reference evidence="2 3" key="1">
    <citation type="journal article" date="2014" name="Nature">
        <title>An environmental bacterial taxon with a large and distinct metabolic repertoire.</title>
        <authorList>
            <person name="Wilson M.C."/>
            <person name="Mori T."/>
            <person name="Ruckert C."/>
            <person name="Uria A.R."/>
            <person name="Helf M.J."/>
            <person name="Takada K."/>
            <person name="Gernert C."/>
            <person name="Steffens U.A."/>
            <person name="Heycke N."/>
            <person name="Schmitt S."/>
            <person name="Rinke C."/>
            <person name="Helfrich E.J."/>
            <person name="Brachmann A.O."/>
            <person name="Gurgui C."/>
            <person name="Wakimoto T."/>
            <person name="Kracht M."/>
            <person name="Crusemann M."/>
            <person name="Hentschel U."/>
            <person name="Abe I."/>
            <person name="Matsunaga S."/>
            <person name="Kalinowski J."/>
            <person name="Takeyama H."/>
            <person name="Piel J."/>
        </authorList>
    </citation>
    <scope>NUCLEOTIDE SEQUENCE [LARGE SCALE GENOMIC DNA]</scope>
    <source>
        <strain evidence="3">TSY1</strain>
    </source>
</reference>
<proteinExistence type="predicted"/>
<evidence type="ECO:0000313" key="2">
    <source>
        <dbReference type="EMBL" id="ETW96802.1"/>
    </source>
</evidence>
<name>W4LFQ1_ENTF1</name>
<dbReference type="PANTHER" id="PTHR46401:SF2">
    <property type="entry name" value="GLYCOSYLTRANSFERASE WBBK-RELATED"/>
    <property type="match status" value="1"/>
</dbReference>